<dbReference type="InterPro" id="IPR014721">
    <property type="entry name" value="Ribsml_uS5_D2-typ_fold_subgr"/>
</dbReference>
<evidence type="ECO:0000256" key="1">
    <source>
        <dbReference type="ARBA" id="ARBA00003987"/>
    </source>
</evidence>
<organism evidence="7 8">
    <name type="scientific">Paenibacillus vandeheii</name>
    <dbReference type="NCBI Taxonomy" id="3035917"/>
    <lineage>
        <taxon>Bacteria</taxon>
        <taxon>Bacillati</taxon>
        <taxon>Bacillota</taxon>
        <taxon>Bacilli</taxon>
        <taxon>Bacillales</taxon>
        <taxon>Paenibacillaceae</taxon>
        <taxon>Paenibacillus</taxon>
    </lineage>
</organism>
<evidence type="ECO:0000256" key="3">
    <source>
        <dbReference type="ARBA" id="ARBA00022917"/>
    </source>
</evidence>
<dbReference type="InterPro" id="IPR041095">
    <property type="entry name" value="EFG_II"/>
</dbReference>
<dbReference type="InterPro" id="IPR031157">
    <property type="entry name" value="G_TR_CS"/>
</dbReference>
<dbReference type="InterPro" id="IPR000640">
    <property type="entry name" value="EFG_V-like"/>
</dbReference>
<dbReference type="SUPFAM" id="SSF50447">
    <property type="entry name" value="Translation proteins"/>
    <property type="match status" value="1"/>
</dbReference>
<evidence type="ECO:0000256" key="4">
    <source>
        <dbReference type="ARBA" id="ARBA00023134"/>
    </source>
</evidence>
<dbReference type="SUPFAM" id="SSF52540">
    <property type="entry name" value="P-loop containing nucleoside triphosphate hydrolases"/>
    <property type="match status" value="1"/>
</dbReference>
<dbReference type="SUPFAM" id="SSF54211">
    <property type="entry name" value="Ribosomal protein S5 domain 2-like"/>
    <property type="match status" value="1"/>
</dbReference>
<dbReference type="Proteomes" id="UP001174205">
    <property type="component" value="Unassembled WGS sequence"/>
</dbReference>
<dbReference type="InterPro" id="IPR035647">
    <property type="entry name" value="EFG_III/V"/>
</dbReference>
<dbReference type="InterPro" id="IPR020568">
    <property type="entry name" value="Ribosomal_Su5_D2-typ_SF"/>
</dbReference>
<dbReference type="PRINTS" id="PR01037">
    <property type="entry name" value="TCRTETOQM"/>
</dbReference>
<dbReference type="Pfam" id="PF00009">
    <property type="entry name" value="GTP_EFTU"/>
    <property type="match status" value="1"/>
</dbReference>
<dbReference type="SMART" id="SM00838">
    <property type="entry name" value="EFG_C"/>
    <property type="match status" value="1"/>
</dbReference>
<keyword evidence="2" id="KW-0547">Nucleotide-binding</keyword>
<comment type="caution">
    <text evidence="7">The sequence shown here is derived from an EMBL/GenBank/DDBJ whole genome shotgun (WGS) entry which is preliminary data.</text>
</comment>
<evidence type="ECO:0000313" key="7">
    <source>
        <dbReference type="EMBL" id="MDN4601040.1"/>
    </source>
</evidence>
<protein>
    <submittedName>
        <fullName evidence="7">TetM/TetW/TetO/TetS family tetracycline resistance ribosomal protection protein</fullName>
    </submittedName>
</protein>
<dbReference type="Gene3D" id="3.30.70.240">
    <property type="match status" value="1"/>
</dbReference>
<evidence type="ECO:0000313" key="8">
    <source>
        <dbReference type="Proteomes" id="UP001174205"/>
    </source>
</evidence>
<keyword evidence="4" id="KW-0342">GTP-binding</keyword>
<sequence>MLNELNRRNIGIFAHVDAGKTTTTEHMLFQSGVVRSPGRVDDGTTATDSLDIEKERGISVQAAMTSLIWKDTIIDLIDTPGHIDFSSEVERSLRVMDGAILIVSAVEGVQSQSETIWHALRSLGIPTLIYINKMDRIGASAETVIDQIRSSLSPFICGIQSYRMNDDVFDGIDTLWNASQTEVIGSPSSIPGLFELLAELDEDLMEAYINGETLPAHLLDEAFRKQVHQGVVFPICYGASGKGIGVTELLDAIIEFLPAPAQPQDASVSGVVFKIERDKTMGRTAYVRMYGGSVYNRDTIYNSTRELEEKVTQIRRMDGRKWADTGAVHAGQIAALYGLSETHVGDIIGSPEGVPPVPQMAVPLLTVQVHGKDTARYPDLVAALQELTDEDPLLDLQWLPEDRELHLKVMGTIQLEILSSLLMSRFGLDVVFDPPSVIYKETPRSSGEGFIAYTMPKPCWAILRFSMEPLPRGSGLIYSSTVRTDHLLLRYQNEVERRIPEALSQGLLGWEVTDLRITLIEGEHHVWHTHPLDFVVATPMGIMDGLASTGTTLLEPILNFRLTVPEEYGGKALSDLVHMRATFEAPIIGGGRCIVEGRMPLASSMDYPVKLRSETSGRGVLTTSFAGYQDCPSDVTHTRKRRGVNPLDQSKYILSVRNAIHHNWS</sequence>
<evidence type="ECO:0000256" key="5">
    <source>
        <dbReference type="ARBA" id="ARBA00023251"/>
    </source>
</evidence>
<dbReference type="Gene3D" id="3.30.70.870">
    <property type="entry name" value="Elongation Factor G (Translational Gtpase), domain 3"/>
    <property type="match status" value="1"/>
</dbReference>
<dbReference type="PROSITE" id="PS00301">
    <property type="entry name" value="G_TR_1"/>
    <property type="match status" value="1"/>
</dbReference>
<dbReference type="InterPro" id="IPR005225">
    <property type="entry name" value="Small_GTP-bd"/>
</dbReference>
<feature type="domain" description="Tr-type G" evidence="6">
    <location>
        <begin position="5"/>
        <end position="261"/>
    </location>
</feature>
<dbReference type="Gene3D" id="3.30.230.10">
    <property type="match status" value="1"/>
</dbReference>
<dbReference type="CDD" id="cd03711">
    <property type="entry name" value="Tet_C"/>
    <property type="match status" value="1"/>
</dbReference>
<dbReference type="SMART" id="SM00889">
    <property type="entry name" value="EFG_IV"/>
    <property type="match status" value="1"/>
</dbReference>
<dbReference type="InterPro" id="IPR005517">
    <property type="entry name" value="Transl_elong_EFG/EF2_IV"/>
</dbReference>
<dbReference type="NCBIfam" id="TIGR00231">
    <property type="entry name" value="small_GTP"/>
    <property type="match status" value="1"/>
</dbReference>
<dbReference type="InterPro" id="IPR009000">
    <property type="entry name" value="Transl_B-barrel_sf"/>
</dbReference>
<dbReference type="InterPro" id="IPR027417">
    <property type="entry name" value="P-loop_NTPase"/>
</dbReference>
<keyword evidence="3" id="KW-0648">Protein biosynthesis</keyword>
<dbReference type="Gene3D" id="2.40.30.10">
    <property type="entry name" value="Translation factors"/>
    <property type="match status" value="1"/>
</dbReference>
<evidence type="ECO:0000259" key="6">
    <source>
        <dbReference type="PROSITE" id="PS51722"/>
    </source>
</evidence>
<dbReference type="PROSITE" id="PS51722">
    <property type="entry name" value="G_TR_2"/>
    <property type="match status" value="1"/>
</dbReference>
<name>A0ABT8J7I3_9BACL</name>
<dbReference type="InterPro" id="IPR000795">
    <property type="entry name" value="T_Tr_GTP-bd_dom"/>
</dbReference>
<dbReference type="SUPFAM" id="SSF54980">
    <property type="entry name" value="EF-G C-terminal domain-like"/>
    <property type="match status" value="2"/>
</dbReference>
<reference evidence="7" key="1">
    <citation type="submission" date="2023-03" db="EMBL/GenBank/DDBJ databases">
        <title>MT1 and MT2 Draft Genomes of Novel Species.</title>
        <authorList>
            <person name="Venkateswaran K."/>
        </authorList>
    </citation>
    <scope>NUCLEOTIDE SEQUENCE</scope>
    <source>
        <strain evidence="7">F6_3S_P_1C</strain>
    </source>
</reference>
<dbReference type="Gene3D" id="3.40.50.300">
    <property type="entry name" value="P-loop containing nucleotide triphosphate hydrolases"/>
    <property type="match status" value="1"/>
</dbReference>
<keyword evidence="8" id="KW-1185">Reference proteome</keyword>
<dbReference type="PANTHER" id="PTHR43261:SF1">
    <property type="entry name" value="RIBOSOME-RELEASING FACTOR 2, MITOCHONDRIAL"/>
    <property type="match status" value="1"/>
</dbReference>
<dbReference type="InterPro" id="IPR035650">
    <property type="entry name" value="Tet_C"/>
</dbReference>
<gene>
    <name evidence="7" type="ORF">P5G61_07395</name>
</gene>
<proteinExistence type="predicted"/>
<dbReference type="PRINTS" id="PR00315">
    <property type="entry name" value="ELONGATNFCT"/>
</dbReference>
<comment type="function">
    <text evidence="1">Abolishes the inhibitory effect of tetracyclin on protein synthesis by a non-covalent modification of the ribosomes.</text>
</comment>
<keyword evidence="5" id="KW-0046">Antibiotic resistance</keyword>
<dbReference type="Pfam" id="PF00679">
    <property type="entry name" value="EFG_C"/>
    <property type="match status" value="1"/>
</dbReference>
<dbReference type="RefSeq" id="WP_301245886.1">
    <property type="nucleotide sequence ID" value="NZ_JAROCD010000003.1"/>
</dbReference>
<accession>A0ABT8J7I3</accession>
<dbReference type="Pfam" id="PF14492">
    <property type="entry name" value="EFG_III"/>
    <property type="match status" value="1"/>
</dbReference>
<evidence type="ECO:0000256" key="2">
    <source>
        <dbReference type="ARBA" id="ARBA00022741"/>
    </source>
</evidence>
<dbReference type="Pfam" id="PF22042">
    <property type="entry name" value="EF-G_D2"/>
    <property type="match status" value="1"/>
</dbReference>
<dbReference type="PANTHER" id="PTHR43261">
    <property type="entry name" value="TRANSLATION ELONGATION FACTOR G-RELATED"/>
    <property type="match status" value="1"/>
</dbReference>
<dbReference type="Pfam" id="PF03764">
    <property type="entry name" value="EFG_IV"/>
    <property type="match status" value="1"/>
</dbReference>
<dbReference type="InterPro" id="IPR053905">
    <property type="entry name" value="EF-G-like_DII"/>
</dbReference>
<dbReference type="EMBL" id="JAROCD010000003">
    <property type="protein sequence ID" value="MDN4601040.1"/>
    <property type="molecule type" value="Genomic_DNA"/>
</dbReference>